<accession>A0A3D8H5G7</accession>
<evidence type="ECO:0000313" key="2">
    <source>
        <dbReference type="Proteomes" id="UP000256431"/>
    </source>
</evidence>
<dbReference type="Pfam" id="PF04392">
    <property type="entry name" value="ABC_sub_bind"/>
    <property type="match status" value="1"/>
</dbReference>
<comment type="caution">
    <text evidence="1">The sequence shown here is derived from an EMBL/GenBank/DDBJ whole genome shotgun (WGS) entry which is preliminary data.</text>
</comment>
<dbReference type="Proteomes" id="UP000256431">
    <property type="component" value="Unassembled WGS sequence"/>
</dbReference>
<protein>
    <recommendedName>
        <fullName evidence="3">ABC transporter substrate-binding protein</fullName>
    </recommendedName>
</protein>
<sequence>MTARSLESIDGSQPKACLSLAMFRRIAFALLAFVSGIVIAEPEAGGEPYPVLLLVPGSGAVYSDFADGFSVCFGTKGAPGSSYRIKTIKQVQKRPELLAGHRVVAVGTKSSELMQVYGNSRPFVSALVPESFARQLLESGEKGSGVTSFFFLDQPLNRRLSLIRTLLPAAEKLSAVLGQESAHLKEAIMREASRLGFTVESFVVKSGEELPKLAAGLFDSSDGLFLVYDPILTSPTVIRFLLYSAYQNQIPVFGYSDGYVKAGALAAVYSTSEALGCQLGEYLAEHPEHPRFPGGASNRQPPNIFYADYYRYAVNPSVANSLGIRIDHIPPNHLADAEEQ</sequence>
<organism evidence="1 2">
    <name type="scientific">Marinobacter flavimaris</name>
    <dbReference type="NCBI Taxonomy" id="262076"/>
    <lineage>
        <taxon>Bacteria</taxon>
        <taxon>Pseudomonadati</taxon>
        <taxon>Pseudomonadota</taxon>
        <taxon>Gammaproteobacteria</taxon>
        <taxon>Pseudomonadales</taxon>
        <taxon>Marinobacteraceae</taxon>
        <taxon>Marinobacter</taxon>
    </lineage>
</organism>
<dbReference type="PANTHER" id="PTHR35271">
    <property type="entry name" value="ABC TRANSPORTER, SUBSTRATE-BINDING LIPOPROTEIN-RELATED"/>
    <property type="match status" value="1"/>
</dbReference>
<proteinExistence type="predicted"/>
<keyword evidence="2" id="KW-1185">Reference proteome</keyword>
<dbReference type="RefSeq" id="WP_104270294.1">
    <property type="nucleotide sequence ID" value="NZ_PSSW01000002.1"/>
</dbReference>
<dbReference type="InterPro" id="IPR007487">
    <property type="entry name" value="ABC_transpt-TYRBP-like"/>
</dbReference>
<dbReference type="EMBL" id="QRDH01000002">
    <property type="protein sequence ID" value="RDU41973.1"/>
    <property type="molecule type" value="Genomic_DNA"/>
</dbReference>
<evidence type="ECO:0008006" key="3">
    <source>
        <dbReference type="Google" id="ProtNLM"/>
    </source>
</evidence>
<reference evidence="1 2" key="1">
    <citation type="submission" date="2018-08" db="EMBL/GenBank/DDBJ databases">
        <title>Genome sequence of Marinobacter flavimaris KCTC 12185.</title>
        <authorList>
            <person name="Chun J."/>
            <person name="Kim B.-Y."/>
            <person name="Choi S.-B."/>
            <person name="Kwak M.-J."/>
        </authorList>
    </citation>
    <scope>NUCLEOTIDE SEQUENCE [LARGE SCALE GENOMIC DNA]</scope>
    <source>
        <strain evidence="1 2">KCTC 12185</strain>
    </source>
</reference>
<dbReference type="Gene3D" id="3.40.50.2300">
    <property type="match status" value="1"/>
</dbReference>
<dbReference type="PANTHER" id="PTHR35271:SF1">
    <property type="entry name" value="ABC TRANSPORTER, SUBSTRATE-BINDING LIPOPROTEIN"/>
    <property type="match status" value="1"/>
</dbReference>
<dbReference type="AlphaFoldDB" id="A0A3D8H5G7"/>
<evidence type="ECO:0000313" key="1">
    <source>
        <dbReference type="EMBL" id="RDU41973.1"/>
    </source>
</evidence>
<name>A0A3D8H5G7_9GAMM</name>
<gene>
    <name evidence="1" type="ORF">DXI23_06610</name>
</gene>